<gene>
    <name evidence="2" type="ORF">HNQ57_003301</name>
</gene>
<dbReference type="EC" id="4.2.1.18" evidence="2"/>
<dbReference type="InterPro" id="IPR051683">
    <property type="entry name" value="Enoyl-CoA_Hydratase/Isomerase"/>
</dbReference>
<dbReference type="GO" id="GO:0004490">
    <property type="term" value="F:methylglutaconyl-CoA hydratase activity"/>
    <property type="evidence" value="ECO:0007669"/>
    <property type="project" value="UniProtKB-EC"/>
</dbReference>
<keyword evidence="2" id="KW-0456">Lyase</keyword>
<proteinExistence type="inferred from homology"/>
<dbReference type="SUPFAM" id="SSF52096">
    <property type="entry name" value="ClpP/crotonase"/>
    <property type="match status" value="1"/>
</dbReference>
<accession>A0A840R9G7</accession>
<dbReference type="Gene3D" id="1.10.12.10">
    <property type="entry name" value="Lyase 2-enoyl-coa Hydratase, Chain A, domain 2"/>
    <property type="match status" value="1"/>
</dbReference>
<dbReference type="Pfam" id="PF00378">
    <property type="entry name" value="ECH_1"/>
    <property type="match status" value="1"/>
</dbReference>
<protein>
    <submittedName>
        <fullName evidence="2">Methylglutaconyl-CoA hydratase</fullName>
        <ecNumber evidence="2">4.2.1.18</ecNumber>
    </submittedName>
</protein>
<evidence type="ECO:0000313" key="3">
    <source>
        <dbReference type="Proteomes" id="UP000536640"/>
    </source>
</evidence>
<organism evidence="2 3">
    <name type="scientific">Zhongshania antarctica</name>
    <dbReference type="NCBI Taxonomy" id="641702"/>
    <lineage>
        <taxon>Bacteria</taxon>
        <taxon>Pseudomonadati</taxon>
        <taxon>Pseudomonadota</taxon>
        <taxon>Gammaproteobacteria</taxon>
        <taxon>Cellvibrionales</taxon>
        <taxon>Spongiibacteraceae</taxon>
        <taxon>Zhongshania</taxon>
    </lineage>
</organism>
<dbReference type="AlphaFoldDB" id="A0A840R9G7"/>
<dbReference type="EMBL" id="JACHHW010000012">
    <property type="protein sequence ID" value="MBB5189002.1"/>
    <property type="molecule type" value="Genomic_DNA"/>
</dbReference>
<dbReference type="RefSeq" id="WP_184464753.1">
    <property type="nucleotide sequence ID" value="NZ_JACHHW010000012.1"/>
</dbReference>
<dbReference type="InterPro" id="IPR029045">
    <property type="entry name" value="ClpP/crotonase-like_dom_sf"/>
</dbReference>
<dbReference type="PANTHER" id="PTHR42964:SF1">
    <property type="entry name" value="POLYKETIDE BIOSYNTHESIS ENOYL-COA HYDRATASE PKSH-RELATED"/>
    <property type="match status" value="1"/>
</dbReference>
<reference evidence="2 3" key="1">
    <citation type="submission" date="2020-08" db="EMBL/GenBank/DDBJ databases">
        <title>Genomic Encyclopedia of Type Strains, Phase IV (KMG-IV): sequencing the most valuable type-strain genomes for metagenomic binning, comparative biology and taxonomic classification.</title>
        <authorList>
            <person name="Goeker M."/>
        </authorList>
    </citation>
    <scope>NUCLEOTIDE SEQUENCE [LARGE SCALE GENOMIC DNA]</scope>
    <source>
        <strain evidence="2 3">DSM 25701</strain>
    </source>
</reference>
<dbReference type="InterPro" id="IPR014748">
    <property type="entry name" value="Enoyl-CoA_hydra_C"/>
</dbReference>
<sequence length="259" mass="28042">MSNELQTVLDSVGVFTITMNRPHVHNAFDDKQIIRLTKALIEAQNSEKARIVVIQSQGSSFSAGGDLNYMKRMGMNSYQDNLEDGKQLAALMKALYFHPLPTIAKVQGAAFGGGVGLVCCCDYAIGTPKARFALSEVKLGMAPATIAPYVVRAIGARASRQMFMSGRRTDAQRALQIGLISDLVETDKLDAAVDDLVSDLLNNAPNAIKICKRVVQEVSGGGITEDMIGHTIKMIAEIRESEEAQEGLSAFLAKRPPNW</sequence>
<dbReference type="InterPro" id="IPR001753">
    <property type="entry name" value="Enoyl-CoA_hydra/iso"/>
</dbReference>
<keyword evidence="3" id="KW-1185">Reference proteome</keyword>
<dbReference type="CDD" id="cd06558">
    <property type="entry name" value="crotonase-like"/>
    <property type="match status" value="1"/>
</dbReference>
<comment type="caution">
    <text evidence="2">The sequence shown here is derived from an EMBL/GenBank/DDBJ whole genome shotgun (WGS) entry which is preliminary data.</text>
</comment>
<dbReference type="Proteomes" id="UP000536640">
    <property type="component" value="Unassembled WGS sequence"/>
</dbReference>
<comment type="similarity">
    <text evidence="1">Belongs to the enoyl-CoA hydratase/isomerase family.</text>
</comment>
<dbReference type="PANTHER" id="PTHR42964">
    <property type="entry name" value="ENOYL-COA HYDRATASE"/>
    <property type="match status" value="1"/>
</dbReference>
<evidence type="ECO:0000313" key="2">
    <source>
        <dbReference type="EMBL" id="MBB5189002.1"/>
    </source>
</evidence>
<evidence type="ECO:0000256" key="1">
    <source>
        <dbReference type="ARBA" id="ARBA00005254"/>
    </source>
</evidence>
<name>A0A840R9G7_9GAMM</name>
<dbReference type="Gene3D" id="3.90.226.10">
    <property type="entry name" value="2-enoyl-CoA Hydratase, Chain A, domain 1"/>
    <property type="match status" value="1"/>
</dbReference>